<evidence type="ECO:0000313" key="2">
    <source>
        <dbReference type="EMBL" id="MEB2584064.1"/>
    </source>
</evidence>
<gene>
    <name evidence="2" type="ORF">SB593_34640</name>
</gene>
<reference evidence="2 3" key="1">
    <citation type="journal article" date="2023" name="Front. Microbiol.">
        <title>Genomic analyses of Burkholderia respiratory isolates indicates two evolutionarily distinct B. anthina clades.</title>
        <authorList>
            <person name="Pham A."/>
            <person name="Volmer J.G."/>
            <person name="Chambers D.C."/>
            <person name="Smith D.J."/>
            <person name="Reid D.W."/>
            <person name="Burr L."/>
            <person name="Wells T.J."/>
        </authorList>
    </citation>
    <scope>NUCLEOTIDE SEQUENCE [LARGE SCALE GENOMIC DNA]</scope>
    <source>
        <strain evidence="2 3">BCCIQ07A</strain>
    </source>
</reference>
<feature type="non-terminal residue" evidence="2">
    <location>
        <position position="161"/>
    </location>
</feature>
<dbReference type="Proteomes" id="UP001304467">
    <property type="component" value="Unassembled WGS sequence"/>
</dbReference>
<evidence type="ECO:0008006" key="4">
    <source>
        <dbReference type="Google" id="ProtNLM"/>
    </source>
</evidence>
<sequence length="161" mass="17477">FDVANTKKARAAAGATKNSKGAARSGISSSSPLGILALHLREQWKQSGRDGVVFLAESENRAERLGSVLHSLDASLEVLVFPRLNTLPFDGLEPSREIAGRRSSVLRRLAKRKKPVFLVSTAEAVMERLPLPASWGRLSISLKVGARHSEQDLKDRLEALG</sequence>
<dbReference type="Gene3D" id="3.30.2060.10">
    <property type="entry name" value="Penicillin-binding protein 1b domain"/>
    <property type="match status" value="1"/>
</dbReference>
<protein>
    <recommendedName>
        <fullName evidence="4">Transcription-repair coupling factor</fullName>
    </recommendedName>
</protein>
<proteinExistence type="predicted"/>
<evidence type="ECO:0000313" key="3">
    <source>
        <dbReference type="Proteomes" id="UP001304467"/>
    </source>
</evidence>
<organism evidence="2 3">
    <name type="scientific">Burkholderia anthinoferrum</name>
    <dbReference type="NCBI Taxonomy" id="3090833"/>
    <lineage>
        <taxon>Bacteria</taxon>
        <taxon>Pseudomonadati</taxon>
        <taxon>Pseudomonadota</taxon>
        <taxon>Betaproteobacteria</taxon>
        <taxon>Burkholderiales</taxon>
        <taxon>Burkholderiaceae</taxon>
        <taxon>Burkholderia</taxon>
    </lineage>
</organism>
<dbReference type="InterPro" id="IPR027417">
    <property type="entry name" value="P-loop_NTPase"/>
</dbReference>
<comment type="caution">
    <text evidence="2">The sequence shown here is derived from an EMBL/GenBank/DDBJ whole genome shotgun (WGS) entry which is preliminary data.</text>
</comment>
<name>A0ABU5WYR7_9BURK</name>
<feature type="region of interest" description="Disordered" evidence="1">
    <location>
        <begin position="1"/>
        <end position="28"/>
    </location>
</feature>
<feature type="non-terminal residue" evidence="2">
    <location>
        <position position="1"/>
    </location>
</feature>
<dbReference type="Gene3D" id="3.40.50.11180">
    <property type="match status" value="1"/>
</dbReference>
<dbReference type="RefSeq" id="WP_323621518.1">
    <property type="nucleotide sequence ID" value="NZ_JAWRLE010000134.1"/>
</dbReference>
<evidence type="ECO:0000256" key="1">
    <source>
        <dbReference type="SAM" id="MobiDB-lite"/>
    </source>
</evidence>
<dbReference type="EMBL" id="JAWRLE010000134">
    <property type="protein sequence ID" value="MEB2584064.1"/>
    <property type="molecule type" value="Genomic_DNA"/>
</dbReference>
<accession>A0ABU5WYR7</accession>
<keyword evidence="3" id="KW-1185">Reference proteome</keyword>
<dbReference type="SUPFAM" id="SSF52540">
    <property type="entry name" value="P-loop containing nucleoside triphosphate hydrolases"/>
    <property type="match status" value="1"/>
</dbReference>